<keyword evidence="1" id="KW-0812">Transmembrane</keyword>
<keyword evidence="1" id="KW-0472">Membrane</keyword>
<feature type="transmembrane region" description="Helical" evidence="1">
    <location>
        <begin position="142"/>
        <end position="162"/>
    </location>
</feature>
<gene>
    <name evidence="2" type="ORF">SHM7688_02673</name>
</gene>
<feature type="transmembrane region" description="Helical" evidence="1">
    <location>
        <begin position="278"/>
        <end position="303"/>
    </location>
</feature>
<feature type="transmembrane region" description="Helical" evidence="1">
    <location>
        <begin position="182"/>
        <end position="202"/>
    </location>
</feature>
<dbReference type="Proteomes" id="UP000054823">
    <property type="component" value="Unassembled WGS sequence"/>
</dbReference>
<dbReference type="InterPro" id="IPR025291">
    <property type="entry name" value="DUF4153"/>
</dbReference>
<feature type="transmembrane region" description="Helical" evidence="1">
    <location>
        <begin position="248"/>
        <end position="266"/>
    </location>
</feature>
<dbReference type="Pfam" id="PF13687">
    <property type="entry name" value="DUF4153"/>
    <property type="match status" value="1"/>
</dbReference>
<evidence type="ECO:0000313" key="2">
    <source>
        <dbReference type="EMBL" id="CUH53221.1"/>
    </source>
</evidence>
<feature type="transmembrane region" description="Helical" evidence="1">
    <location>
        <begin position="348"/>
        <end position="368"/>
    </location>
</feature>
<dbReference type="EMBL" id="CYPW01000027">
    <property type="protein sequence ID" value="CUH53221.1"/>
    <property type="molecule type" value="Genomic_DNA"/>
</dbReference>
<protein>
    <recommendedName>
        <fullName evidence="4">DUF4153 domain-containing protein</fullName>
    </recommendedName>
</protein>
<keyword evidence="1" id="KW-1133">Transmembrane helix</keyword>
<proteinExistence type="predicted"/>
<dbReference type="AlphaFoldDB" id="A0A0P1ERT8"/>
<accession>A0A0P1ERT8</accession>
<reference evidence="2 3" key="1">
    <citation type="submission" date="2015-09" db="EMBL/GenBank/DDBJ databases">
        <authorList>
            <consortium name="Swine Surveillance"/>
        </authorList>
    </citation>
    <scope>NUCLEOTIDE SEQUENCE [LARGE SCALE GENOMIC DNA]</scope>
    <source>
        <strain evidence="2 3">CECT 7688</strain>
    </source>
</reference>
<dbReference type="STRING" id="321267.SHM7688_02673"/>
<keyword evidence="3" id="KW-1185">Reference proteome</keyword>
<feature type="transmembrane region" description="Helical" evidence="1">
    <location>
        <begin position="315"/>
        <end position="336"/>
    </location>
</feature>
<sequence length="583" mass="63368">MHTQEGRTAAGRAEMALVGGFAGLSIWALVEQIPEVVTQPHAYLAVFSFVSGFFAVLLGLSGPYRVARSIWPALCLSAVAAVLFFAAGLRFDTLETFFDAGYPAIAWAILLAVGTPFAASLLRDHRMVWDYVHLFDVSWGILVRYSAAWLFAGVFWAVVFLSDALLQIVGLTVIDDLLDIDAVPYLITGVALGLGLSVVHEMRDYLSPFLVLRLLRLLIPVVLAVVVVFVIAALLQDPGALFGSLSRAGTLLAVAVAMISLVSVALDRGDADAVPSGWMRWATGALALLLPVIAALAGYALWLRVAQHGWTPPRLAAVCSAGIVAIYALTYAIAVMTGRGWMRRIRQANILIAGLVLALAALWLTPLLNAERISSASQVARILREDLSPADAPLWELQNDWGRAGQRGLDFLIAQMGNDHPEYAKAIAALSKVPSKWELEQVTQDTRELRDAKALLNSLSIIPAEADIQAQNLLAWSGYRLRNWAELCEKRSDPGCVLLLGDFQPTQLGREGFLFLPTNGRNFTVFSVFERGADLFIGANVPTEGAMQVTRGHVEHIMEGRFEVAPSSRNSLWIGALELFPEF</sequence>
<feature type="transmembrane region" description="Helical" evidence="1">
    <location>
        <begin position="12"/>
        <end position="30"/>
    </location>
</feature>
<organism evidence="2 3">
    <name type="scientific">Shimia marina</name>
    <dbReference type="NCBI Taxonomy" id="321267"/>
    <lineage>
        <taxon>Bacteria</taxon>
        <taxon>Pseudomonadati</taxon>
        <taxon>Pseudomonadota</taxon>
        <taxon>Alphaproteobacteria</taxon>
        <taxon>Rhodobacterales</taxon>
        <taxon>Roseobacteraceae</taxon>
    </lineage>
</organism>
<evidence type="ECO:0008006" key="4">
    <source>
        <dbReference type="Google" id="ProtNLM"/>
    </source>
</evidence>
<name>A0A0P1ERT8_9RHOB</name>
<feature type="transmembrane region" description="Helical" evidence="1">
    <location>
        <begin position="42"/>
        <end position="62"/>
    </location>
</feature>
<evidence type="ECO:0000313" key="3">
    <source>
        <dbReference type="Proteomes" id="UP000054823"/>
    </source>
</evidence>
<dbReference type="RefSeq" id="WP_058240398.1">
    <property type="nucleotide sequence ID" value="NZ_CYPW01000027.1"/>
</dbReference>
<evidence type="ECO:0000256" key="1">
    <source>
        <dbReference type="SAM" id="Phobius"/>
    </source>
</evidence>
<feature type="transmembrane region" description="Helical" evidence="1">
    <location>
        <begin position="214"/>
        <end position="236"/>
    </location>
</feature>
<feature type="transmembrane region" description="Helical" evidence="1">
    <location>
        <begin position="101"/>
        <end position="122"/>
    </location>
</feature>
<feature type="transmembrane region" description="Helical" evidence="1">
    <location>
        <begin position="69"/>
        <end position="89"/>
    </location>
</feature>